<evidence type="ECO:0000256" key="8">
    <source>
        <dbReference type="ARBA" id="ARBA00023136"/>
    </source>
</evidence>
<keyword evidence="3 12" id="KW-0812">Transmembrane</keyword>
<evidence type="ECO:0000259" key="13">
    <source>
        <dbReference type="Pfam" id="PF03908"/>
    </source>
</evidence>
<evidence type="ECO:0000256" key="6">
    <source>
        <dbReference type="ARBA" id="ARBA00022989"/>
    </source>
</evidence>
<comment type="caution">
    <text evidence="14">The sequence shown here is derived from an EMBL/GenBank/DDBJ whole genome shotgun (WGS) entry which is preliminary data.</text>
</comment>
<comment type="subcellular location">
    <subcellularLocation>
        <location evidence="1">Endoplasmic reticulum membrane</location>
        <topology evidence="1">Single-pass type IV membrane protein</topology>
    </subcellularLocation>
</comment>
<keyword evidence="6 12" id="KW-1133">Transmembrane helix</keyword>
<evidence type="ECO:0000313" key="15">
    <source>
        <dbReference type="Proteomes" id="UP000752171"/>
    </source>
</evidence>
<sequence>MNRIKVFRQHKRHKERCALFDPDLPQTDLKSAEGGKRRAVFALAASRLATQFYGRGSEEQVPRIQSPPPRKRQVFSRGSLQRSSLCTTGGRKLFVPVRSNQNLDIGLMDFSPASRKKLRSDSGDCDIDSSHCRSRAKASRSTNNTTTAGRPCRTWTELVFGWERDPPGPALLYFSGEHGLTGKHRSAEHRQLNPEEKQCSLNTTCLENAFPFGPLAHRTTTEMAASSDVHVRICGQEMIKYDLEIKALIQDIVECCGSQAELLELNSAVKNKFTQLRKRIQDMEQMAKEQDSESDKSSILVETEAHRKQMLSNQTAWRKANLACKLAIDNREKDELLNGGDASVRQRKATKENLVQTSSDITESLMSISRMMAQQVNQSEETIDTLATSSRTVLETNEEFKAMTSTIHLGRKLILKYNRRELTDKLLIFLALALFFSTVLYILKKRLFPFI</sequence>
<dbReference type="GO" id="GO:0005484">
    <property type="term" value="F:SNAP receptor activity"/>
    <property type="evidence" value="ECO:0007669"/>
    <property type="project" value="InterPro"/>
</dbReference>
<evidence type="ECO:0000256" key="1">
    <source>
        <dbReference type="ARBA" id="ARBA00004163"/>
    </source>
</evidence>
<dbReference type="InterPro" id="IPR005606">
    <property type="entry name" value="Sec20"/>
</dbReference>
<feature type="coiled-coil region" evidence="10">
    <location>
        <begin position="266"/>
        <end position="293"/>
    </location>
</feature>
<dbReference type="PANTHER" id="PTHR12825:SF0">
    <property type="entry name" value="VESICLE TRANSPORT PROTEIN SEC20"/>
    <property type="match status" value="1"/>
</dbReference>
<feature type="compositionally biased region" description="Polar residues" evidence="11">
    <location>
        <begin position="139"/>
        <end position="148"/>
    </location>
</feature>
<evidence type="ECO:0000256" key="2">
    <source>
        <dbReference type="ARBA" id="ARBA00022448"/>
    </source>
</evidence>
<keyword evidence="7 10" id="KW-0175">Coiled coil</keyword>
<accession>A0A8T2L619</accession>
<feature type="region of interest" description="Disordered" evidence="11">
    <location>
        <begin position="118"/>
        <end position="149"/>
    </location>
</feature>
<dbReference type="InterPro" id="IPR056173">
    <property type="entry name" value="Sec20_C"/>
</dbReference>
<name>A0A8T2L619_ASTMX</name>
<proteinExistence type="inferred from homology"/>
<evidence type="ECO:0000256" key="3">
    <source>
        <dbReference type="ARBA" id="ARBA00022692"/>
    </source>
</evidence>
<dbReference type="Pfam" id="PF03908">
    <property type="entry name" value="Sec20"/>
    <property type="match status" value="1"/>
</dbReference>
<evidence type="ECO:0000256" key="12">
    <source>
        <dbReference type="SAM" id="Phobius"/>
    </source>
</evidence>
<feature type="region of interest" description="Disordered" evidence="11">
    <location>
        <begin position="55"/>
        <end position="80"/>
    </location>
</feature>
<dbReference type="GO" id="GO:0006890">
    <property type="term" value="P:retrograde vesicle-mediated transport, Golgi to endoplasmic reticulum"/>
    <property type="evidence" value="ECO:0007669"/>
    <property type="project" value="InterPro"/>
</dbReference>
<evidence type="ECO:0000256" key="7">
    <source>
        <dbReference type="ARBA" id="ARBA00023054"/>
    </source>
</evidence>
<evidence type="ECO:0000256" key="4">
    <source>
        <dbReference type="ARBA" id="ARBA00022824"/>
    </source>
</evidence>
<dbReference type="GO" id="GO:0031201">
    <property type="term" value="C:SNARE complex"/>
    <property type="evidence" value="ECO:0007669"/>
    <property type="project" value="TreeGrafter"/>
</dbReference>
<keyword evidence="5" id="KW-0931">ER-Golgi transport</keyword>
<comment type="similarity">
    <text evidence="9">Belongs to the SEC20 family.</text>
</comment>
<protein>
    <submittedName>
        <fullName evidence="14">Vesicle transport protein SEC20-like</fullName>
    </submittedName>
</protein>
<organism evidence="14 15">
    <name type="scientific">Astyanax mexicanus</name>
    <name type="common">Blind cave fish</name>
    <name type="synonym">Astyanax fasciatus mexicanus</name>
    <dbReference type="NCBI Taxonomy" id="7994"/>
    <lineage>
        <taxon>Eukaryota</taxon>
        <taxon>Metazoa</taxon>
        <taxon>Chordata</taxon>
        <taxon>Craniata</taxon>
        <taxon>Vertebrata</taxon>
        <taxon>Euteleostomi</taxon>
        <taxon>Actinopterygii</taxon>
        <taxon>Neopterygii</taxon>
        <taxon>Teleostei</taxon>
        <taxon>Ostariophysi</taxon>
        <taxon>Characiformes</taxon>
        <taxon>Characoidei</taxon>
        <taxon>Acestrorhamphidae</taxon>
        <taxon>Acestrorhamphinae</taxon>
        <taxon>Astyanax</taxon>
    </lineage>
</organism>
<dbReference type="GO" id="GO:0005789">
    <property type="term" value="C:endoplasmic reticulum membrane"/>
    <property type="evidence" value="ECO:0007669"/>
    <property type="project" value="UniProtKB-SubCell"/>
</dbReference>
<evidence type="ECO:0000256" key="9">
    <source>
        <dbReference type="ARBA" id="ARBA00037934"/>
    </source>
</evidence>
<feature type="domain" description="Sec20 C-terminal" evidence="13">
    <location>
        <begin position="357"/>
        <end position="447"/>
    </location>
</feature>
<gene>
    <name evidence="14" type="primary">BNIP1</name>
    <name evidence="14" type="ORF">AMEX_G19920</name>
</gene>
<keyword evidence="2" id="KW-0813">Transport</keyword>
<dbReference type="EMBL" id="JAICCE010000017">
    <property type="protein sequence ID" value="KAG9265475.1"/>
    <property type="molecule type" value="Genomic_DNA"/>
</dbReference>
<reference evidence="14 15" key="1">
    <citation type="submission" date="2021-07" db="EMBL/GenBank/DDBJ databases">
        <authorList>
            <person name="Imarazene B."/>
            <person name="Zahm M."/>
            <person name="Klopp C."/>
            <person name="Cabau C."/>
            <person name="Beille S."/>
            <person name="Jouanno E."/>
            <person name="Castinel A."/>
            <person name="Lluch J."/>
            <person name="Gil L."/>
            <person name="Kuchtly C."/>
            <person name="Lopez Roques C."/>
            <person name="Donnadieu C."/>
            <person name="Parrinello H."/>
            <person name="Journot L."/>
            <person name="Du K."/>
            <person name="Schartl M."/>
            <person name="Retaux S."/>
            <person name="Guiguen Y."/>
        </authorList>
    </citation>
    <scope>NUCLEOTIDE SEQUENCE [LARGE SCALE GENOMIC DNA]</scope>
    <source>
        <strain evidence="14">Pach_M1</strain>
        <tissue evidence="14">Testis</tissue>
    </source>
</reference>
<dbReference type="PANTHER" id="PTHR12825">
    <property type="entry name" value="BNIP1-RELATED"/>
    <property type="match status" value="1"/>
</dbReference>
<feature type="transmembrane region" description="Helical" evidence="12">
    <location>
        <begin position="426"/>
        <end position="443"/>
    </location>
</feature>
<evidence type="ECO:0000256" key="10">
    <source>
        <dbReference type="SAM" id="Coils"/>
    </source>
</evidence>
<evidence type="ECO:0000313" key="14">
    <source>
        <dbReference type="EMBL" id="KAG9265475.1"/>
    </source>
</evidence>
<evidence type="ECO:0000256" key="5">
    <source>
        <dbReference type="ARBA" id="ARBA00022892"/>
    </source>
</evidence>
<dbReference type="AlphaFoldDB" id="A0A8T2L619"/>
<dbReference type="CDD" id="cd15865">
    <property type="entry name" value="SNARE_SEC20"/>
    <property type="match status" value="1"/>
</dbReference>
<dbReference type="Proteomes" id="UP000752171">
    <property type="component" value="Unassembled WGS sequence"/>
</dbReference>
<evidence type="ECO:0000256" key="11">
    <source>
        <dbReference type="SAM" id="MobiDB-lite"/>
    </source>
</evidence>
<keyword evidence="8 12" id="KW-0472">Membrane</keyword>
<keyword evidence="4" id="KW-0256">Endoplasmic reticulum</keyword>